<dbReference type="PANTHER" id="PTHR43037:SF1">
    <property type="entry name" value="BLL1128 PROTEIN"/>
    <property type="match status" value="1"/>
</dbReference>
<protein>
    <recommendedName>
        <fullName evidence="2">Dienelactone hydrolase domain-containing protein</fullName>
    </recommendedName>
</protein>
<dbReference type="SUPFAM" id="SSF53474">
    <property type="entry name" value="alpha/beta-Hydrolases"/>
    <property type="match status" value="1"/>
</dbReference>
<evidence type="ECO:0000313" key="3">
    <source>
        <dbReference type="EMBL" id="GIO70117.1"/>
    </source>
</evidence>
<reference evidence="3 4" key="1">
    <citation type="submission" date="2021-03" db="EMBL/GenBank/DDBJ databases">
        <title>Antimicrobial resistance genes in bacteria isolated from Japanese honey, and their potential for conferring macrolide and lincosamide resistance in the American foulbrood pathogen Paenibacillus larvae.</title>
        <authorList>
            <person name="Okamoto M."/>
            <person name="Kumagai M."/>
            <person name="Kanamori H."/>
            <person name="Takamatsu D."/>
        </authorList>
    </citation>
    <scope>NUCLEOTIDE SEQUENCE [LARGE SCALE GENOMIC DNA]</scope>
    <source>
        <strain evidence="3 4">J21TS3</strain>
    </source>
</reference>
<dbReference type="InterPro" id="IPR050955">
    <property type="entry name" value="Plant_Biomass_Hydrol_Est"/>
</dbReference>
<evidence type="ECO:0000256" key="1">
    <source>
        <dbReference type="ARBA" id="ARBA00022729"/>
    </source>
</evidence>
<dbReference type="Proteomes" id="UP000680638">
    <property type="component" value="Unassembled WGS sequence"/>
</dbReference>
<dbReference type="Pfam" id="PF01738">
    <property type="entry name" value="DLH"/>
    <property type="match status" value="1"/>
</dbReference>
<dbReference type="PANTHER" id="PTHR43037">
    <property type="entry name" value="UNNAMED PRODUCT-RELATED"/>
    <property type="match status" value="1"/>
</dbReference>
<dbReference type="InterPro" id="IPR029058">
    <property type="entry name" value="AB_hydrolase_fold"/>
</dbReference>
<proteinExistence type="predicted"/>
<gene>
    <name evidence="3" type="ORF">J21TS3_49380</name>
</gene>
<keyword evidence="1" id="KW-0732">Signal</keyword>
<name>A0ABQ4M3K2_9BACL</name>
<accession>A0ABQ4M3K2</accession>
<evidence type="ECO:0000313" key="4">
    <source>
        <dbReference type="Proteomes" id="UP000680638"/>
    </source>
</evidence>
<feature type="domain" description="Dienelactone hydrolase" evidence="2">
    <location>
        <begin position="89"/>
        <end position="196"/>
    </location>
</feature>
<sequence length="217" mass="24135">MSQQACNMEKEITKKVTLNYLLHVPQEYDPNADRKWPVILFLHGAGERGSDIEQVKVHGIARIAEQDPSFPFIAISPQCPESSDWARQKDAVIAALDEVMAAYNTDASRVYLTGLSMGGYGTWLLAADLPDRFAAAAPICGGGSWMDAFRLTDMPIWAFHGAKDDVVPLSESEKMVQAVQNAGGSPKLTVYPEANHDSWTETYDNPELYEWFLKHSR</sequence>
<dbReference type="EMBL" id="BORW01000047">
    <property type="protein sequence ID" value="GIO70117.1"/>
    <property type="molecule type" value="Genomic_DNA"/>
</dbReference>
<dbReference type="RefSeq" id="WP_212952662.1">
    <property type="nucleotide sequence ID" value="NZ_BORW01000047.1"/>
</dbReference>
<keyword evidence="4" id="KW-1185">Reference proteome</keyword>
<organism evidence="3 4">
    <name type="scientific">Paenibacillus cookii</name>
    <dbReference type="NCBI Taxonomy" id="157839"/>
    <lineage>
        <taxon>Bacteria</taxon>
        <taxon>Bacillati</taxon>
        <taxon>Bacillota</taxon>
        <taxon>Bacilli</taxon>
        <taxon>Bacillales</taxon>
        <taxon>Paenibacillaceae</taxon>
        <taxon>Paenibacillus</taxon>
    </lineage>
</organism>
<evidence type="ECO:0000259" key="2">
    <source>
        <dbReference type="Pfam" id="PF01738"/>
    </source>
</evidence>
<comment type="caution">
    <text evidence="3">The sequence shown here is derived from an EMBL/GenBank/DDBJ whole genome shotgun (WGS) entry which is preliminary data.</text>
</comment>
<dbReference type="Gene3D" id="3.40.50.1820">
    <property type="entry name" value="alpha/beta hydrolase"/>
    <property type="match status" value="1"/>
</dbReference>
<dbReference type="InterPro" id="IPR002925">
    <property type="entry name" value="Dienelactn_hydro"/>
</dbReference>